<gene>
    <name evidence="1" type="ORF">BV898_12333</name>
</gene>
<dbReference type="OrthoDB" id="424834at2759"/>
<reference evidence="2" key="1">
    <citation type="submission" date="2017-01" db="EMBL/GenBank/DDBJ databases">
        <title>Comparative genomics of anhydrobiosis in the tardigrade Hypsibius dujardini.</title>
        <authorList>
            <person name="Yoshida Y."/>
            <person name="Koutsovoulos G."/>
            <person name="Laetsch D."/>
            <person name="Stevens L."/>
            <person name="Kumar S."/>
            <person name="Horikawa D."/>
            <person name="Ishino K."/>
            <person name="Komine S."/>
            <person name="Tomita M."/>
            <person name="Blaxter M."/>
            <person name="Arakawa K."/>
        </authorList>
    </citation>
    <scope>NUCLEOTIDE SEQUENCE [LARGE SCALE GENOMIC DNA]</scope>
    <source>
        <strain evidence="2">Z151</strain>
    </source>
</reference>
<evidence type="ECO:0000313" key="1">
    <source>
        <dbReference type="EMBL" id="OQV13482.1"/>
    </source>
</evidence>
<proteinExistence type="predicted"/>
<sequence>MLNWFFFPLPCSGLFSYSTHLEDEQNAFILMLLGRSFGSMTANSALADVIGLRSALWLGTVLCGVGLIGVDGAGYYHTIGLRETLGRSIVNRSRLLIMEHHCLPHPRRNCYLAFAVGCPSSTIYRMV</sequence>
<organism evidence="1 2">
    <name type="scientific">Hypsibius exemplaris</name>
    <name type="common">Freshwater tardigrade</name>
    <dbReference type="NCBI Taxonomy" id="2072580"/>
    <lineage>
        <taxon>Eukaryota</taxon>
        <taxon>Metazoa</taxon>
        <taxon>Ecdysozoa</taxon>
        <taxon>Tardigrada</taxon>
        <taxon>Eutardigrada</taxon>
        <taxon>Parachela</taxon>
        <taxon>Hypsibioidea</taxon>
        <taxon>Hypsibiidae</taxon>
        <taxon>Hypsibius</taxon>
    </lineage>
</organism>
<dbReference type="AlphaFoldDB" id="A0A1W0WE78"/>
<dbReference type="Proteomes" id="UP000192578">
    <property type="component" value="Unassembled WGS sequence"/>
</dbReference>
<protein>
    <submittedName>
        <fullName evidence="1">Uncharacterized protein</fullName>
    </submittedName>
</protein>
<dbReference type="EMBL" id="MTYJ01000123">
    <property type="protein sequence ID" value="OQV13482.1"/>
    <property type="molecule type" value="Genomic_DNA"/>
</dbReference>
<name>A0A1W0WE78_HYPEX</name>
<accession>A0A1W0WE78</accession>
<evidence type="ECO:0000313" key="2">
    <source>
        <dbReference type="Proteomes" id="UP000192578"/>
    </source>
</evidence>
<comment type="caution">
    <text evidence="1">The sequence shown here is derived from an EMBL/GenBank/DDBJ whole genome shotgun (WGS) entry which is preliminary data.</text>
</comment>
<keyword evidence="2" id="KW-1185">Reference proteome</keyword>